<dbReference type="EMBL" id="BAABBI010000003">
    <property type="protein sequence ID" value="GAA3789763.1"/>
    <property type="molecule type" value="Genomic_DNA"/>
</dbReference>
<proteinExistence type="predicted"/>
<feature type="chain" id="PRO_5046969961" description="DUF4738 domain-containing protein" evidence="1">
    <location>
        <begin position="21"/>
        <end position="191"/>
    </location>
</feature>
<evidence type="ECO:0008006" key="4">
    <source>
        <dbReference type="Google" id="ProtNLM"/>
    </source>
</evidence>
<name>A0ABP7HC60_9FLAO</name>
<organism evidence="2 3">
    <name type="scientific">Corallibacter vietnamensis</name>
    <dbReference type="NCBI Taxonomy" id="904130"/>
    <lineage>
        <taxon>Bacteria</taxon>
        <taxon>Pseudomonadati</taxon>
        <taxon>Bacteroidota</taxon>
        <taxon>Flavobacteriia</taxon>
        <taxon>Flavobacteriales</taxon>
        <taxon>Flavobacteriaceae</taxon>
        <taxon>Corallibacter</taxon>
    </lineage>
</organism>
<dbReference type="Gene3D" id="2.40.128.510">
    <property type="entry name" value="Protein of unknown function DUF4738"/>
    <property type="match status" value="1"/>
</dbReference>
<sequence length="191" mass="21788">MMKSLLSISFLMLMVLFASCDGRDRMRKTSKEVLQESKLLDSFSENTTYFPESYSETVTDTILSNGTKVSIKAYSDMQNSVLNTFKSDTINFKHYYRDFIADVSITTNSKKTLNYTIDKSFLKKHDTLSKVDNTFYKNAIITSISLAQYDSLSTNKTTLIISLCKPETDNCSTYKMLVDQNGELELKPQDL</sequence>
<evidence type="ECO:0000313" key="2">
    <source>
        <dbReference type="EMBL" id="GAA3789763.1"/>
    </source>
</evidence>
<accession>A0ABP7HC60</accession>
<feature type="signal peptide" evidence="1">
    <location>
        <begin position="1"/>
        <end position="20"/>
    </location>
</feature>
<dbReference type="Proteomes" id="UP001501456">
    <property type="component" value="Unassembled WGS sequence"/>
</dbReference>
<gene>
    <name evidence="2" type="ORF">GCM10022271_22710</name>
</gene>
<evidence type="ECO:0000256" key="1">
    <source>
        <dbReference type="SAM" id="SignalP"/>
    </source>
</evidence>
<evidence type="ECO:0000313" key="3">
    <source>
        <dbReference type="Proteomes" id="UP001501456"/>
    </source>
</evidence>
<dbReference type="PROSITE" id="PS51257">
    <property type="entry name" value="PROKAR_LIPOPROTEIN"/>
    <property type="match status" value="1"/>
</dbReference>
<reference evidence="3" key="1">
    <citation type="journal article" date="2019" name="Int. J. Syst. Evol. Microbiol.">
        <title>The Global Catalogue of Microorganisms (GCM) 10K type strain sequencing project: providing services to taxonomists for standard genome sequencing and annotation.</title>
        <authorList>
            <consortium name="The Broad Institute Genomics Platform"/>
            <consortium name="The Broad Institute Genome Sequencing Center for Infectious Disease"/>
            <person name="Wu L."/>
            <person name="Ma J."/>
        </authorList>
    </citation>
    <scope>NUCLEOTIDE SEQUENCE [LARGE SCALE GENOMIC DNA]</scope>
    <source>
        <strain evidence="3">JCM 17525</strain>
    </source>
</reference>
<keyword evidence="3" id="KW-1185">Reference proteome</keyword>
<keyword evidence="1" id="KW-0732">Signal</keyword>
<protein>
    <recommendedName>
        <fullName evidence="4">DUF4738 domain-containing protein</fullName>
    </recommendedName>
</protein>
<comment type="caution">
    <text evidence="2">The sequence shown here is derived from an EMBL/GenBank/DDBJ whole genome shotgun (WGS) entry which is preliminary data.</text>
</comment>